<gene>
    <name evidence="6" type="primary">tadA</name>
    <name evidence="8" type="ORF">F7D09_2001</name>
</gene>
<evidence type="ECO:0000256" key="4">
    <source>
        <dbReference type="ARBA" id="ARBA00022833"/>
    </source>
</evidence>
<dbReference type="EMBL" id="WBVT01000050">
    <property type="protein sequence ID" value="KAB7789050.1"/>
    <property type="molecule type" value="Genomic_DNA"/>
</dbReference>
<dbReference type="AlphaFoldDB" id="A0A6I1GBR3"/>
<protein>
    <recommendedName>
        <fullName evidence="6">tRNA-specific adenosine deaminase</fullName>
        <ecNumber evidence="6">3.5.4.33</ecNumber>
    </recommendedName>
</protein>
<evidence type="ECO:0000256" key="1">
    <source>
        <dbReference type="ARBA" id="ARBA00022694"/>
    </source>
</evidence>
<dbReference type="Pfam" id="PF14437">
    <property type="entry name" value="MafB19-deam"/>
    <property type="match status" value="1"/>
</dbReference>
<comment type="cofactor">
    <cofactor evidence="6">
        <name>Zn(2+)</name>
        <dbReference type="ChEBI" id="CHEBI:29105"/>
    </cofactor>
    <text evidence="6">Binds 1 zinc ion per subunit.</text>
</comment>
<comment type="similarity">
    <text evidence="6">Belongs to the cytidine and deoxycytidylate deaminase family.</text>
</comment>
<evidence type="ECO:0000313" key="8">
    <source>
        <dbReference type="EMBL" id="KAB7789050.1"/>
    </source>
</evidence>
<proteinExistence type="inferred from homology"/>
<keyword evidence="4 6" id="KW-0862">Zinc</keyword>
<dbReference type="PANTHER" id="PTHR11079:SF202">
    <property type="entry name" value="TRNA-SPECIFIC ADENOSINE DEAMINASE"/>
    <property type="match status" value="1"/>
</dbReference>
<dbReference type="EC" id="3.5.4.33" evidence="6"/>
<feature type="binding site" evidence="6">
    <location>
        <position position="51"/>
    </location>
    <ligand>
        <name>Zn(2+)</name>
        <dbReference type="ChEBI" id="CHEBI:29105"/>
        <note>catalytic</note>
    </ligand>
</feature>
<feature type="binding site" evidence="6">
    <location>
        <position position="84"/>
    </location>
    <ligand>
        <name>Zn(2+)</name>
        <dbReference type="ChEBI" id="CHEBI:29105"/>
        <note>catalytic</note>
    </ligand>
</feature>
<dbReference type="PROSITE" id="PS51747">
    <property type="entry name" value="CYT_DCMP_DEAMINASES_2"/>
    <property type="match status" value="1"/>
</dbReference>
<dbReference type="CDD" id="cd01285">
    <property type="entry name" value="nucleoside_deaminase"/>
    <property type="match status" value="1"/>
</dbReference>
<dbReference type="InterPro" id="IPR016193">
    <property type="entry name" value="Cytidine_deaminase-like"/>
</dbReference>
<comment type="caution">
    <text evidence="8">The sequence shown here is derived from an EMBL/GenBank/DDBJ whole genome shotgun (WGS) entry which is preliminary data.</text>
</comment>
<keyword evidence="2 6" id="KW-0479">Metal-binding</keyword>
<dbReference type="SUPFAM" id="SSF53927">
    <property type="entry name" value="Cytidine deaminase-like"/>
    <property type="match status" value="1"/>
</dbReference>
<feature type="binding site" evidence="6">
    <location>
        <position position="81"/>
    </location>
    <ligand>
        <name>Zn(2+)</name>
        <dbReference type="ChEBI" id="CHEBI:29105"/>
        <note>catalytic</note>
    </ligand>
</feature>
<dbReference type="Gene3D" id="3.40.140.10">
    <property type="entry name" value="Cytidine Deaminase, domain 2"/>
    <property type="match status" value="1"/>
</dbReference>
<dbReference type="InterPro" id="IPR058535">
    <property type="entry name" value="MafB19-deam"/>
</dbReference>
<accession>A0A6I1GBR3</accession>
<reference evidence="8 9" key="1">
    <citation type="submission" date="2019-09" db="EMBL/GenBank/DDBJ databases">
        <title>Characterization of the phylogenetic diversity of two novel species belonging to the genus Bifidobacterium: Bifidobacterium cebidarum sp. nov. and Bifidobacterium leontopitheci sp. nov.</title>
        <authorList>
            <person name="Lugli G.A."/>
            <person name="Duranti S."/>
            <person name="Milani C."/>
            <person name="Turroni F."/>
            <person name="Ventura M."/>
        </authorList>
    </citation>
    <scope>NUCLEOTIDE SEQUENCE [LARGE SCALE GENOMIC DNA]</scope>
    <source>
        <strain evidence="8 9">LMG 31471</strain>
    </source>
</reference>
<comment type="function">
    <text evidence="6">Catalyzes the deamination of adenosine to inosine at the wobble position 34 of tRNA(Arg2).</text>
</comment>
<comment type="catalytic activity">
    <reaction evidence="5 6">
        <text>adenosine(34) in tRNA + H2O + H(+) = inosine(34) in tRNA + NH4(+)</text>
        <dbReference type="Rhea" id="RHEA:43168"/>
        <dbReference type="Rhea" id="RHEA-COMP:10373"/>
        <dbReference type="Rhea" id="RHEA-COMP:10374"/>
        <dbReference type="ChEBI" id="CHEBI:15377"/>
        <dbReference type="ChEBI" id="CHEBI:15378"/>
        <dbReference type="ChEBI" id="CHEBI:28938"/>
        <dbReference type="ChEBI" id="CHEBI:74411"/>
        <dbReference type="ChEBI" id="CHEBI:82852"/>
        <dbReference type="EC" id="3.5.4.33"/>
    </reaction>
</comment>
<sequence>MSRAMGEALAESRLALAGGDVPIGAVIVAADGRIIGRGHNRRELRHDVLAHAEIEAMREAAQQVGGWNLADCTLVVTLEPCPMCAGACVQAHVGRIVFGAWDAKLGACGSVWDIPRDPHIGHVPEVYGGVREGECVALLADFFADLR</sequence>
<dbReference type="HAMAP" id="MF_00972">
    <property type="entry name" value="tRNA_aden_deaminase"/>
    <property type="match status" value="1"/>
</dbReference>
<keyword evidence="1 6" id="KW-0819">tRNA processing</keyword>
<organism evidence="8 9">
    <name type="scientific">Bifidobacterium leontopitheci</name>
    <dbReference type="NCBI Taxonomy" id="2650774"/>
    <lineage>
        <taxon>Bacteria</taxon>
        <taxon>Bacillati</taxon>
        <taxon>Actinomycetota</taxon>
        <taxon>Actinomycetes</taxon>
        <taxon>Bifidobacteriales</taxon>
        <taxon>Bifidobacteriaceae</taxon>
        <taxon>Bifidobacterium</taxon>
    </lineage>
</organism>
<dbReference type="Proteomes" id="UP000441772">
    <property type="component" value="Unassembled WGS sequence"/>
</dbReference>
<dbReference type="InterPro" id="IPR028883">
    <property type="entry name" value="tRNA_aden_deaminase"/>
</dbReference>
<evidence type="ECO:0000256" key="5">
    <source>
        <dbReference type="ARBA" id="ARBA00048045"/>
    </source>
</evidence>
<name>A0A6I1GBR3_9BIFI</name>
<keyword evidence="9" id="KW-1185">Reference proteome</keyword>
<dbReference type="GO" id="GO:0002100">
    <property type="term" value="P:tRNA wobble adenosine to inosine editing"/>
    <property type="evidence" value="ECO:0007669"/>
    <property type="project" value="UniProtKB-UniRule"/>
</dbReference>
<keyword evidence="3 6" id="KW-0378">Hydrolase</keyword>
<feature type="domain" description="CMP/dCMP-type deaminase" evidence="7">
    <location>
        <begin position="1"/>
        <end position="112"/>
    </location>
</feature>
<evidence type="ECO:0000256" key="6">
    <source>
        <dbReference type="HAMAP-Rule" id="MF_00972"/>
    </source>
</evidence>
<evidence type="ECO:0000256" key="2">
    <source>
        <dbReference type="ARBA" id="ARBA00022723"/>
    </source>
</evidence>
<comment type="subunit">
    <text evidence="6">Homodimer.</text>
</comment>
<evidence type="ECO:0000313" key="9">
    <source>
        <dbReference type="Proteomes" id="UP000441772"/>
    </source>
</evidence>
<feature type="active site" description="Proton donor" evidence="6">
    <location>
        <position position="53"/>
    </location>
</feature>
<evidence type="ECO:0000256" key="3">
    <source>
        <dbReference type="ARBA" id="ARBA00022801"/>
    </source>
</evidence>
<dbReference type="InterPro" id="IPR002125">
    <property type="entry name" value="CMP_dCMP_dom"/>
</dbReference>
<dbReference type="PANTHER" id="PTHR11079">
    <property type="entry name" value="CYTOSINE DEAMINASE FAMILY MEMBER"/>
    <property type="match status" value="1"/>
</dbReference>
<dbReference type="GO" id="GO:0052717">
    <property type="term" value="F:tRNA-specific adenosine-34 deaminase activity"/>
    <property type="evidence" value="ECO:0007669"/>
    <property type="project" value="UniProtKB-UniRule"/>
</dbReference>
<evidence type="ECO:0000259" key="7">
    <source>
        <dbReference type="PROSITE" id="PS51747"/>
    </source>
</evidence>
<dbReference type="GO" id="GO:0008270">
    <property type="term" value="F:zinc ion binding"/>
    <property type="evidence" value="ECO:0007669"/>
    <property type="project" value="UniProtKB-UniRule"/>
</dbReference>